<dbReference type="InterPro" id="IPR050282">
    <property type="entry name" value="Cycloisomerase_2"/>
</dbReference>
<gene>
    <name evidence="3" type="ORF">ACIBG2_08145</name>
</gene>
<accession>A0ABW7YNC2</accession>
<protein>
    <submittedName>
        <fullName evidence="3">Lactonase family protein</fullName>
    </submittedName>
</protein>
<dbReference type="Gene3D" id="2.130.10.10">
    <property type="entry name" value="YVTN repeat-like/Quinoprotein amine dehydrogenase"/>
    <property type="match status" value="1"/>
</dbReference>
<dbReference type="EMBL" id="JBITGY010000002">
    <property type="protein sequence ID" value="MFI6497338.1"/>
    <property type="molecule type" value="Genomic_DNA"/>
</dbReference>
<evidence type="ECO:0000256" key="1">
    <source>
        <dbReference type="ARBA" id="ARBA00005564"/>
    </source>
</evidence>
<dbReference type="Pfam" id="PF10282">
    <property type="entry name" value="Lactonase"/>
    <property type="match status" value="1"/>
</dbReference>
<feature type="region of interest" description="Disordered" evidence="2">
    <location>
        <begin position="106"/>
        <end position="128"/>
    </location>
</feature>
<sequence length="321" mass="33148">MKHLYIGGYGDGILTAGAGLTPAPAPSFLAAHPALPVLYAVGELAEGVLLSFSTAGGVPAGTGRRPSGGDSPCHLAVHPSGALLAVANYGDGVVTLHRLDGEGRFTGEPISLPHTGSGPRPDRQRGPHAHQCVFHGDVLHVPDLGTDEIRRYTLTGEPLEPVRLAPGMGPRHLVFSGERVYVAGELDGTLRAYAAGDWRELFRVKASGADGVTYPSHVDVSGGRVYLLNRGPDTIAVFSADGDPLAEVDSGGAWPRHFAIDGGTLWVANQNSASVAVFTLAGGVPGATGEIIEVKSPACVLPVQAKPYARGRAPGDDGRLC</sequence>
<keyword evidence="4" id="KW-1185">Reference proteome</keyword>
<dbReference type="PANTHER" id="PTHR30344:SF1">
    <property type="entry name" value="6-PHOSPHOGLUCONOLACTONASE"/>
    <property type="match status" value="1"/>
</dbReference>
<proteinExistence type="inferred from homology"/>
<dbReference type="PANTHER" id="PTHR30344">
    <property type="entry name" value="6-PHOSPHOGLUCONOLACTONASE-RELATED"/>
    <property type="match status" value="1"/>
</dbReference>
<organism evidence="3 4">
    <name type="scientific">Nonomuraea typhae</name>
    <dbReference type="NCBI Taxonomy" id="2603600"/>
    <lineage>
        <taxon>Bacteria</taxon>
        <taxon>Bacillati</taxon>
        <taxon>Actinomycetota</taxon>
        <taxon>Actinomycetes</taxon>
        <taxon>Streptosporangiales</taxon>
        <taxon>Streptosporangiaceae</taxon>
        <taxon>Nonomuraea</taxon>
    </lineage>
</organism>
<name>A0ABW7YNC2_9ACTN</name>
<comment type="caution">
    <text evidence="3">The sequence shown here is derived from an EMBL/GenBank/DDBJ whole genome shotgun (WGS) entry which is preliminary data.</text>
</comment>
<dbReference type="InterPro" id="IPR011048">
    <property type="entry name" value="Haem_d1_sf"/>
</dbReference>
<dbReference type="RefSeq" id="WP_397080093.1">
    <property type="nucleotide sequence ID" value="NZ_JBITGY010000002.1"/>
</dbReference>
<reference evidence="3 4" key="1">
    <citation type="submission" date="2024-10" db="EMBL/GenBank/DDBJ databases">
        <title>The Natural Products Discovery Center: Release of the First 8490 Sequenced Strains for Exploring Actinobacteria Biosynthetic Diversity.</title>
        <authorList>
            <person name="Kalkreuter E."/>
            <person name="Kautsar S.A."/>
            <person name="Yang D."/>
            <person name="Bader C.D."/>
            <person name="Teijaro C.N."/>
            <person name="Fluegel L."/>
            <person name="Davis C.M."/>
            <person name="Simpson J.R."/>
            <person name="Lauterbach L."/>
            <person name="Steele A.D."/>
            <person name="Gui C."/>
            <person name="Meng S."/>
            <person name="Li G."/>
            <person name="Viehrig K."/>
            <person name="Ye F."/>
            <person name="Su P."/>
            <person name="Kiefer A.F."/>
            <person name="Nichols A."/>
            <person name="Cepeda A.J."/>
            <person name="Yan W."/>
            <person name="Fan B."/>
            <person name="Jiang Y."/>
            <person name="Adhikari A."/>
            <person name="Zheng C.-J."/>
            <person name="Schuster L."/>
            <person name="Cowan T.M."/>
            <person name="Smanski M.J."/>
            <person name="Chevrette M.G."/>
            <person name="De Carvalho L.P.S."/>
            <person name="Shen B."/>
        </authorList>
    </citation>
    <scope>NUCLEOTIDE SEQUENCE [LARGE SCALE GENOMIC DNA]</scope>
    <source>
        <strain evidence="3 4">NPDC050545</strain>
    </source>
</reference>
<evidence type="ECO:0000313" key="4">
    <source>
        <dbReference type="Proteomes" id="UP001612741"/>
    </source>
</evidence>
<dbReference type="InterPro" id="IPR015943">
    <property type="entry name" value="WD40/YVTN_repeat-like_dom_sf"/>
</dbReference>
<dbReference type="Proteomes" id="UP001612741">
    <property type="component" value="Unassembled WGS sequence"/>
</dbReference>
<evidence type="ECO:0000256" key="2">
    <source>
        <dbReference type="SAM" id="MobiDB-lite"/>
    </source>
</evidence>
<evidence type="ECO:0000313" key="3">
    <source>
        <dbReference type="EMBL" id="MFI6497338.1"/>
    </source>
</evidence>
<dbReference type="InterPro" id="IPR019405">
    <property type="entry name" value="Lactonase_7-beta_prop"/>
</dbReference>
<comment type="similarity">
    <text evidence="1">Belongs to the cycloisomerase 2 family.</text>
</comment>
<dbReference type="SUPFAM" id="SSF51004">
    <property type="entry name" value="C-terminal (heme d1) domain of cytochrome cd1-nitrite reductase"/>
    <property type="match status" value="1"/>
</dbReference>